<dbReference type="Proteomes" id="UP000035763">
    <property type="component" value="Unassembled WGS sequence"/>
</dbReference>
<dbReference type="InterPro" id="IPR033469">
    <property type="entry name" value="CYTH-like_dom_sf"/>
</dbReference>
<dbReference type="CDD" id="cd07750">
    <property type="entry name" value="PolyPPase_VTC_like"/>
    <property type="match status" value="1"/>
</dbReference>
<evidence type="ECO:0000313" key="2">
    <source>
        <dbReference type="EMBL" id="CCH72396.1"/>
    </source>
</evidence>
<evidence type="ECO:0000313" key="3">
    <source>
        <dbReference type="Proteomes" id="UP000035763"/>
    </source>
</evidence>
<dbReference type="EMBL" id="CAJA01000070">
    <property type="protein sequence ID" value="CCH72396.1"/>
    <property type="molecule type" value="Genomic_DNA"/>
</dbReference>
<dbReference type="AlphaFoldDB" id="W6JUY4"/>
<protein>
    <submittedName>
        <fullName evidence="2">VTC domain protein</fullName>
    </submittedName>
</protein>
<feature type="domain" description="VTC" evidence="1">
    <location>
        <begin position="38"/>
        <end position="252"/>
    </location>
</feature>
<keyword evidence="3" id="KW-1185">Reference proteome</keyword>
<organism evidence="2 3">
    <name type="scientific">Nostocoides australiense Ben110</name>
    <dbReference type="NCBI Taxonomy" id="1193182"/>
    <lineage>
        <taxon>Bacteria</taxon>
        <taxon>Bacillati</taxon>
        <taxon>Actinomycetota</taxon>
        <taxon>Actinomycetes</taxon>
        <taxon>Micrococcales</taxon>
        <taxon>Intrasporangiaceae</taxon>
        <taxon>Nostocoides</taxon>
    </lineage>
</organism>
<name>W6JUY4_9MICO</name>
<evidence type="ECO:0000259" key="1">
    <source>
        <dbReference type="Pfam" id="PF09359"/>
    </source>
</evidence>
<comment type="caution">
    <text evidence="2">The sequence shown here is derived from an EMBL/GenBank/DDBJ whole genome shotgun (WGS) entry which is preliminary data.</text>
</comment>
<dbReference type="Pfam" id="PF09359">
    <property type="entry name" value="VTC"/>
    <property type="match status" value="1"/>
</dbReference>
<accession>W6JUY4</accession>
<proteinExistence type="predicted"/>
<dbReference type="InterPro" id="IPR018966">
    <property type="entry name" value="VTC_domain"/>
</dbReference>
<reference evidence="2 3" key="1">
    <citation type="journal article" date="2013" name="ISME J.">
        <title>A metabolic model for members of the genus Tetrasphaera involved in enhanced biological phosphorus removal.</title>
        <authorList>
            <person name="Kristiansen R."/>
            <person name="Nguyen H.T.T."/>
            <person name="Saunders A.M."/>
            <person name="Nielsen J.L."/>
            <person name="Wimmer R."/>
            <person name="Le V.Q."/>
            <person name="McIlroy S.J."/>
            <person name="Petrovski S."/>
            <person name="Seviour R.J."/>
            <person name="Calteau A."/>
            <person name="Nielsen K.L."/>
            <person name="Nielsen P.H."/>
        </authorList>
    </citation>
    <scope>NUCLEOTIDE SEQUENCE [LARGE SCALE GENOMIC DNA]</scope>
    <source>
        <strain evidence="2 3">Ben110</strain>
    </source>
</reference>
<dbReference type="RefSeq" id="WP_083433697.1">
    <property type="nucleotide sequence ID" value="NZ_HG764815.1"/>
</dbReference>
<sequence length="273" mass="30274">MTTVTVAAYQPFQRMTDLRDLDPISLPELIGAAEMLTRVDRKYVVPRAALGALAGRLATTQAGNRTRALEIDGSREFGYRSTYWDTADLASFRGAGQKRRRRFKVRTRTYLDSGASYLEVKTRGPRGTTVKNRIEHPEILDTRLDPVAVAYVDGLLADALVPDVAAAELVPTLITRYRRTTLATTAPGVPATRATIDTDLEWHAPGGTHLTLPDLVIVETKGTTSPSVVDRALWRMGHRPVRVSKYGTGLRAVRPELPDLKWHRVLHEHFLAA</sequence>
<dbReference type="STRING" id="1193182.BN11_1610001"/>
<gene>
    <name evidence="2" type="ORF">BN11_1610001</name>
</gene>
<dbReference type="SUPFAM" id="SSF55154">
    <property type="entry name" value="CYTH-like phosphatases"/>
    <property type="match status" value="1"/>
</dbReference>